<dbReference type="RefSeq" id="WP_344007313.1">
    <property type="nucleotide sequence ID" value="NZ_BAAAGU010000092.1"/>
</dbReference>
<dbReference type="Proteomes" id="UP001500724">
    <property type="component" value="Unassembled WGS sequence"/>
</dbReference>
<reference evidence="2 3" key="1">
    <citation type="journal article" date="2019" name="Int. J. Syst. Evol. Microbiol.">
        <title>The Global Catalogue of Microorganisms (GCM) 10K type strain sequencing project: providing services to taxonomists for standard genome sequencing and annotation.</title>
        <authorList>
            <consortium name="The Broad Institute Genomics Platform"/>
            <consortium name="The Broad Institute Genome Sequencing Center for Infectious Disease"/>
            <person name="Wu L."/>
            <person name="Ma J."/>
        </authorList>
    </citation>
    <scope>NUCLEOTIDE SEQUENCE [LARGE SCALE GENOMIC DNA]</scope>
    <source>
        <strain evidence="2 3">JCM 10367</strain>
    </source>
</reference>
<comment type="caution">
    <text evidence="2">The sequence shown here is derived from an EMBL/GenBank/DDBJ whole genome shotgun (WGS) entry which is preliminary data.</text>
</comment>
<name>A0ABN1HW26_9ACTN</name>
<dbReference type="SUPFAM" id="SSF52540">
    <property type="entry name" value="P-loop containing nucleoside triphosphate hydrolases"/>
    <property type="match status" value="1"/>
</dbReference>
<keyword evidence="3" id="KW-1185">Reference proteome</keyword>
<gene>
    <name evidence="2" type="ORF">GCM10009535_57470</name>
</gene>
<sequence length="364" mass="39283">MLDELEDNAAKGQSQPKSAPPGSYVSDLRIRDPLSPSGRVVDVRYDLDYQGPPAPSVVQDLGEAPVVDEVVVPSLTWTTSRGGLMRCAGRTTGARRSRTSGSMPVAATAWMWANSYALRPGHCGSSMPTGMGKNVLSELVAVWCAQRGRVVSLGVPQNAQVLASVYRLRQDLADLEISAQVTPVLSPASMMELAEQTAGNPHDADFRSWVYREMSYSCPLTGHATTSSVAVDAWKRGQEPCDQIKPNGPRSDKTLACPWRGRCGKFRHHRAAATADILVTNHANFLTGHIHAPVAARPAPGGRMTTEQLLLHRSHLVIIDEADALQAQAFEQAAVRCYWPRMVRSTPRYGISTASSGGTVTGCR</sequence>
<evidence type="ECO:0000313" key="2">
    <source>
        <dbReference type="EMBL" id="GAA0670191.1"/>
    </source>
</evidence>
<dbReference type="EMBL" id="BAAAGU010000092">
    <property type="protein sequence ID" value="GAA0670191.1"/>
    <property type="molecule type" value="Genomic_DNA"/>
</dbReference>
<evidence type="ECO:0000256" key="1">
    <source>
        <dbReference type="SAM" id="MobiDB-lite"/>
    </source>
</evidence>
<evidence type="ECO:0000313" key="3">
    <source>
        <dbReference type="Proteomes" id="UP001500724"/>
    </source>
</evidence>
<accession>A0ABN1HW26</accession>
<organism evidence="2 3">
    <name type="scientific">Streptomyces thermocarboxydovorans</name>
    <dbReference type="NCBI Taxonomy" id="59298"/>
    <lineage>
        <taxon>Bacteria</taxon>
        <taxon>Bacillati</taxon>
        <taxon>Actinomycetota</taxon>
        <taxon>Actinomycetes</taxon>
        <taxon>Kitasatosporales</taxon>
        <taxon>Streptomycetaceae</taxon>
        <taxon>Streptomyces</taxon>
    </lineage>
</organism>
<dbReference type="Gene3D" id="3.40.50.300">
    <property type="entry name" value="P-loop containing nucleotide triphosphate hydrolases"/>
    <property type="match status" value="1"/>
</dbReference>
<protein>
    <submittedName>
        <fullName evidence="2">Uncharacterized protein</fullName>
    </submittedName>
</protein>
<feature type="region of interest" description="Disordered" evidence="1">
    <location>
        <begin position="1"/>
        <end position="31"/>
    </location>
</feature>
<dbReference type="InterPro" id="IPR027417">
    <property type="entry name" value="P-loop_NTPase"/>
</dbReference>
<proteinExistence type="predicted"/>